<evidence type="ECO:0000313" key="2">
    <source>
        <dbReference type="EMBL" id="AHG88317.1"/>
    </source>
</evidence>
<evidence type="ECO:0000313" key="3">
    <source>
        <dbReference type="Proteomes" id="UP000019151"/>
    </source>
</evidence>
<dbReference type="AlphaFoldDB" id="W0RD02"/>
<gene>
    <name evidence="2" type="ORF">J421_0780</name>
</gene>
<sequence>MPWRGDGRRRKMLRYDVACTGDAPRRVTRRRRAVTSGFLSFPRSSLRSLGRPLRVAALCAFAACCGYVGAARIALGQDAPPRPAATLTCRVDPAVELLSVLTTLAGPRGDRPPLAHAYAREALDRFGPYADHLAVRRAAAIADRGLEDFVAQVAARVGPPPGLVERPPIYAVGDGPVSVSADTIRALVAAARDFARRTSFMDFYREHAALYRTLCDRVLADSVLATAPTRVARFFGLSSAAYELVLMPLVPRLGVAPPGVRAGPRATLTAYVGPAGGRDGGDPVFRTGWSIERVVLHEFAHQHVNSAVYGAASSLARSRTLLAPVRARLWRADHVASWPGAVTETVVRAAVAEMRGDAAGDAAERDELREQRTLGFSFVDSVAATLRTARRPDAPPNGTAPNVSAHDARWWPGAMRRVVAMLDRAAASPHRDELSDPPFDAGMAHALIAAAPDSVLIILPTEERDAALQDSLRAHVERMRDRFVRHATIVTDREALARDFRGWTLWAIGTLDGNAWLRAHAAELPVAVDRERIVTDSAYRGEGLVFVGAQPSPLDARRALIVTVGQRVDELARGWWIFSSDYAVVDGTRVLTRGTYTVEGGRRRFVPTMGVDTSGVVGRQP</sequence>
<keyword evidence="3" id="KW-1185">Reference proteome</keyword>
<feature type="transmembrane region" description="Helical" evidence="1">
    <location>
        <begin position="53"/>
        <end position="75"/>
    </location>
</feature>
<dbReference type="InterPro" id="IPR032560">
    <property type="entry name" value="DUF4932"/>
</dbReference>
<evidence type="ECO:0008006" key="4">
    <source>
        <dbReference type="Google" id="ProtNLM"/>
    </source>
</evidence>
<accession>W0RD02</accession>
<reference evidence="2 3" key="1">
    <citation type="journal article" date="2014" name="Genome Announc.">
        <title>Genome Sequence and Methylome of Soil Bacterium Gemmatirosa kalamazoonensis KBS708T, a Member of the Rarely Cultivated Gemmatimonadetes Phylum.</title>
        <authorList>
            <person name="Debruyn J.M."/>
            <person name="Radosevich M."/>
            <person name="Wommack K.E."/>
            <person name="Polson S.W."/>
            <person name="Hauser L.J."/>
            <person name="Fawaz M.N."/>
            <person name="Korlach J."/>
            <person name="Tsai Y.C."/>
        </authorList>
    </citation>
    <scope>NUCLEOTIDE SEQUENCE [LARGE SCALE GENOMIC DNA]</scope>
    <source>
        <strain evidence="2 3">KBS708</strain>
    </source>
</reference>
<dbReference type="STRING" id="861299.J421_0780"/>
<dbReference type="KEGG" id="gba:J421_0780"/>
<proteinExistence type="predicted"/>
<dbReference type="Pfam" id="PF16286">
    <property type="entry name" value="DUF4932"/>
    <property type="match status" value="1"/>
</dbReference>
<dbReference type="EMBL" id="CP007128">
    <property type="protein sequence ID" value="AHG88317.1"/>
    <property type="molecule type" value="Genomic_DNA"/>
</dbReference>
<dbReference type="HOGENOM" id="CLU_439895_0_0_0"/>
<dbReference type="Proteomes" id="UP000019151">
    <property type="component" value="Chromosome"/>
</dbReference>
<keyword evidence="1" id="KW-1133">Transmembrane helix</keyword>
<evidence type="ECO:0000256" key="1">
    <source>
        <dbReference type="SAM" id="Phobius"/>
    </source>
</evidence>
<keyword evidence="1" id="KW-0812">Transmembrane</keyword>
<organism evidence="2 3">
    <name type="scientific">Gemmatirosa kalamazoonensis</name>
    <dbReference type="NCBI Taxonomy" id="861299"/>
    <lineage>
        <taxon>Bacteria</taxon>
        <taxon>Pseudomonadati</taxon>
        <taxon>Gemmatimonadota</taxon>
        <taxon>Gemmatimonadia</taxon>
        <taxon>Gemmatimonadales</taxon>
        <taxon>Gemmatimonadaceae</taxon>
        <taxon>Gemmatirosa</taxon>
    </lineage>
</organism>
<dbReference type="InParanoid" id="W0RD02"/>
<keyword evidence="1" id="KW-0472">Membrane</keyword>
<name>W0RD02_9BACT</name>
<protein>
    <recommendedName>
        <fullName evidence="4">DUF4932 domain-containing protein</fullName>
    </recommendedName>
</protein>